<protein>
    <recommendedName>
        <fullName evidence="6">Epidermal patterning factor-like protein</fullName>
    </recommendedName>
</protein>
<keyword evidence="8" id="KW-1185">Reference proteome</keyword>
<keyword evidence="6" id="KW-0217">Developmental protein</keyword>
<comment type="caution">
    <text evidence="7">The sequence shown here is derived from an EMBL/GenBank/DDBJ whole genome shotgun (WGS) entry which is preliminary data.</text>
</comment>
<sequence>MDLVILLGDIVLYEVLSFVRTIDPIIFLINLDLLNNHKAAVEEEKIRLGSMPPSCHNRCNTCKPCTAVEVPTLPGPSGDLADQVEPGELRPADQAVYSQHNSNYKPLGWKCRCSGRVFNP</sequence>
<dbReference type="GO" id="GO:0005576">
    <property type="term" value="C:extracellular region"/>
    <property type="evidence" value="ECO:0007669"/>
    <property type="project" value="UniProtKB-SubCell"/>
</dbReference>
<dbReference type="GO" id="GO:0010052">
    <property type="term" value="P:guard cell differentiation"/>
    <property type="evidence" value="ECO:0007669"/>
    <property type="project" value="UniProtKB-UniRule"/>
</dbReference>
<organism evidence="7 8">
    <name type="scientific">Platanthera zijinensis</name>
    <dbReference type="NCBI Taxonomy" id="2320716"/>
    <lineage>
        <taxon>Eukaryota</taxon>
        <taxon>Viridiplantae</taxon>
        <taxon>Streptophyta</taxon>
        <taxon>Embryophyta</taxon>
        <taxon>Tracheophyta</taxon>
        <taxon>Spermatophyta</taxon>
        <taxon>Magnoliopsida</taxon>
        <taxon>Liliopsida</taxon>
        <taxon>Asparagales</taxon>
        <taxon>Orchidaceae</taxon>
        <taxon>Orchidoideae</taxon>
        <taxon>Orchideae</taxon>
        <taxon>Orchidinae</taxon>
        <taxon>Platanthera</taxon>
    </lineage>
</organism>
<comment type="function">
    <text evidence="6">Controls stomatal patterning.</text>
</comment>
<dbReference type="Proteomes" id="UP001418222">
    <property type="component" value="Unassembled WGS sequence"/>
</dbReference>
<dbReference type="PANTHER" id="PTHR33109:SF3">
    <property type="entry name" value="EPIDERMAL PATTERNING FACTOR-LIKE PROTEIN"/>
    <property type="match status" value="1"/>
</dbReference>
<dbReference type="InterPro" id="IPR039455">
    <property type="entry name" value="EPFL"/>
</dbReference>
<comment type="similarity">
    <text evidence="2 6">Belongs to the plant cysteine rich small secretory peptide family. Epidermal patterning factor subfamily.</text>
</comment>
<evidence type="ECO:0000256" key="3">
    <source>
        <dbReference type="ARBA" id="ARBA00022525"/>
    </source>
</evidence>
<reference evidence="7 8" key="1">
    <citation type="journal article" date="2022" name="Nat. Plants">
        <title>Genomes of leafy and leafless Platanthera orchids illuminate the evolution of mycoheterotrophy.</title>
        <authorList>
            <person name="Li M.H."/>
            <person name="Liu K.W."/>
            <person name="Li Z."/>
            <person name="Lu H.C."/>
            <person name="Ye Q.L."/>
            <person name="Zhang D."/>
            <person name="Wang J.Y."/>
            <person name="Li Y.F."/>
            <person name="Zhong Z.M."/>
            <person name="Liu X."/>
            <person name="Yu X."/>
            <person name="Liu D.K."/>
            <person name="Tu X.D."/>
            <person name="Liu B."/>
            <person name="Hao Y."/>
            <person name="Liao X.Y."/>
            <person name="Jiang Y.T."/>
            <person name="Sun W.H."/>
            <person name="Chen J."/>
            <person name="Chen Y.Q."/>
            <person name="Ai Y."/>
            <person name="Zhai J.W."/>
            <person name="Wu S.S."/>
            <person name="Zhou Z."/>
            <person name="Hsiao Y.Y."/>
            <person name="Wu W.L."/>
            <person name="Chen Y.Y."/>
            <person name="Lin Y.F."/>
            <person name="Hsu J.L."/>
            <person name="Li C.Y."/>
            <person name="Wang Z.W."/>
            <person name="Zhao X."/>
            <person name="Zhong W.Y."/>
            <person name="Ma X.K."/>
            <person name="Ma L."/>
            <person name="Huang J."/>
            <person name="Chen G.Z."/>
            <person name="Huang M.Z."/>
            <person name="Huang L."/>
            <person name="Peng D.H."/>
            <person name="Luo Y.B."/>
            <person name="Zou S.Q."/>
            <person name="Chen S.P."/>
            <person name="Lan S."/>
            <person name="Tsai W.C."/>
            <person name="Van de Peer Y."/>
            <person name="Liu Z.J."/>
        </authorList>
    </citation>
    <scope>NUCLEOTIDE SEQUENCE [LARGE SCALE GENOMIC DNA]</scope>
    <source>
        <strain evidence="7">Lor287</strain>
    </source>
</reference>
<dbReference type="PANTHER" id="PTHR33109">
    <property type="entry name" value="EPIDERMAL PATTERNING FACTOR-LIKE PROTEIN 4"/>
    <property type="match status" value="1"/>
</dbReference>
<proteinExistence type="inferred from homology"/>
<evidence type="ECO:0000256" key="4">
    <source>
        <dbReference type="ARBA" id="ARBA00022729"/>
    </source>
</evidence>
<evidence type="ECO:0000256" key="2">
    <source>
        <dbReference type="ARBA" id="ARBA00008127"/>
    </source>
</evidence>
<accession>A0AAP0BHV5</accession>
<evidence type="ECO:0000313" key="7">
    <source>
        <dbReference type="EMBL" id="KAK8940655.1"/>
    </source>
</evidence>
<evidence type="ECO:0000313" key="8">
    <source>
        <dbReference type="Proteomes" id="UP001418222"/>
    </source>
</evidence>
<evidence type="ECO:0000256" key="1">
    <source>
        <dbReference type="ARBA" id="ARBA00004613"/>
    </source>
</evidence>
<name>A0AAP0BHV5_9ASPA</name>
<dbReference type="Pfam" id="PF17181">
    <property type="entry name" value="EPF"/>
    <property type="match status" value="1"/>
</dbReference>
<comment type="subcellular location">
    <subcellularLocation>
        <location evidence="1 6">Secreted</location>
    </subcellularLocation>
</comment>
<evidence type="ECO:0000256" key="5">
    <source>
        <dbReference type="ARBA" id="ARBA00023157"/>
    </source>
</evidence>
<keyword evidence="4" id="KW-0732">Signal</keyword>
<keyword evidence="3 6" id="KW-0964">Secreted</keyword>
<gene>
    <name evidence="7" type="primary">EPFL1</name>
    <name evidence="7" type="ORF">KSP39_PZI009938</name>
</gene>
<dbReference type="EMBL" id="JBBWWQ010000008">
    <property type="protein sequence ID" value="KAK8940655.1"/>
    <property type="molecule type" value="Genomic_DNA"/>
</dbReference>
<keyword evidence="5" id="KW-1015">Disulfide bond</keyword>
<dbReference type="AlphaFoldDB" id="A0AAP0BHV5"/>
<evidence type="ECO:0000256" key="6">
    <source>
        <dbReference type="RuleBase" id="RU367102"/>
    </source>
</evidence>